<reference evidence="3 4" key="1">
    <citation type="submission" date="2020-08" db="EMBL/GenBank/DDBJ databases">
        <title>Cohnella phylogeny.</title>
        <authorList>
            <person name="Dunlap C."/>
        </authorList>
    </citation>
    <scope>NUCLEOTIDE SEQUENCE [LARGE SCALE GENOMIC DNA]</scope>
    <source>
        <strain evidence="3 4">DSM 25241</strain>
    </source>
</reference>
<dbReference type="Pfam" id="PF00535">
    <property type="entry name" value="Glycos_transf_2"/>
    <property type="match status" value="1"/>
</dbReference>
<dbReference type="EMBL" id="JACJVQ010000011">
    <property type="protein sequence ID" value="MBB6635113.1"/>
    <property type="molecule type" value="Genomic_DNA"/>
</dbReference>
<dbReference type="RefSeq" id="WP_185120358.1">
    <property type="nucleotide sequence ID" value="NZ_JACJVQ010000011.1"/>
</dbReference>
<dbReference type="Gene3D" id="3.90.550.10">
    <property type="entry name" value="Spore Coat Polysaccharide Biosynthesis Protein SpsA, Chain A"/>
    <property type="match status" value="1"/>
</dbReference>
<organism evidence="3 4">
    <name type="scientific">Cohnella thailandensis</name>
    <dbReference type="NCBI Taxonomy" id="557557"/>
    <lineage>
        <taxon>Bacteria</taxon>
        <taxon>Bacillati</taxon>
        <taxon>Bacillota</taxon>
        <taxon>Bacilli</taxon>
        <taxon>Bacillales</taxon>
        <taxon>Paenibacillaceae</taxon>
        <taxon>Cohnella</taxon>
    </lineage>
</organism>
<comment type="caution">
    <text evidence="3">The sequence shown here is derived from an EMBL/GenBank/DDBJ whole genome shotgun (WGS) entry which is preliminary data.</text>
</comment>
<evidence type="ECO:0000313" key="3">
    <source>
        <dbReference type="EMBL" id="MBB6635113.1"/>
    </source>
</evidence>
<evidence type="ECO:0000313" key="4">
    <source>
        <dbReference type="Proteomes" id="UP000535838"/>
    </source>
</evidence>
<evidence type="ECO:0000259" key="2">
    <source>
        <dbReference type="Pfam" id="PF00535"/>
    </source>
</evidence>
<dbReference type="InterPro" id="IPR001173">
    <property type="entry name" value="Glyco_trans_2-like"/>
</dbReference>
<evidence type="ECO:0000256" key="1">
    <source>
        <dbReference type="ARBA" id="ARBA00006739"/>
    </source>
</evidence>
<name>A0A841SRW3_9BACL</name>
<sequence>MAKREKNLVSVVIPIYNGERYIEETLRSALNQTHADLEVICIIDGTKDASASIIEKMKDPRVSILEQENRGATFTRNRGLSLATGEYILFLDQDDVIEPDFIESAVREIVRTGSTGVAVNGYRIDAKGRVIRRMYRINKPKLTLKSLLKGNQLCTSSQVLLKRDSLAAIGGFDVSADQADDWDMWLRHARGGKLVFLDRYLLSYRLHDANQSRNVDKMLKSELHIAEKKLADIGNPDRIKSYSYMRYAKGSGNWGALAKAVRLNTWLMLQPRFYVTACQVALNRQK</sequence>
<accession>A0A841SRW3</accession>
<dbReference type="SUPFAM" id="SSF53448">
    <property type="entry name" value="Nucleotide-diphospho-sugar transferases"/>
    <property type="match status" value="1"/>
</dbReference>
<dbReference type="PANTHER" id="PTHR22916">
    <property type="entry name" value="GLYCOSYLTRANSFERASE"/>
    <property type="match status" value="1"/>
</dbReference>
<feature type="domain" description="Glycosyltransferase 2-like" evidence="2">
    <location>
        <begin position="10"/>
        <end position="168"/>
    </location>
</feature>
<gene>
    <name evidence="3" type="ORF">H7B67_13415</name>
</gene>
<dbReference type="AlphaFoldDB" id="A0A841SRW3"/>
<dbReference type="Proteomes" id="UP000535838">
    <property type="component" value="Unassembled WGS sequence"/>
</dbReference>
<comment type="similarity">
    <text evidence="1">Belongs to the glycosyltransferase 2 family.</text>
</comment>
<keyword evidence="4" id="KW-1185">Reference proteome</keyword>
<dbReference type="GO" id="GO:0016758">
    <property type="term" value="F:hexosyltransferase activity"/>
    <property type="evidence" value="ECO:0007669"/>
    <property type="project" value="UniProtKB-ARBA"/>
</dbReference>
<proteinExistence type="inferred from homology"/>
<protein>
    <submittedName>
        <fullName evidence="3">Glycosyltransferase</fullName>
    </submittedName>
</protein>
<dbReference type="PANTHER" id="PTHR22916:SF3">
    <property type="entry name" value="UDP-GLCNAC:BETAGAL BETA-1,3-N-ACETYLGLUCOSAMINYLTRANSFERASE-LIKE PROTEIN 1"/>
    <property type="match status" value="1"/>
</dbReference>
<dbReference type="InterPro" id="IPR029044">
    <property type="entry name" value="Nucleotide-diphossugar_trans"/>
</dbReference>
<keyword evidence="3" id="KW-0808">Transferase</keyword>